<dbReference type="Proteomes" id="UP000182569">
    <property type="component" value="Chromosome"/>
</dbReference>
<dbReference type="InterPro" id="IPR013022">
    <property type="entry name" value="Xyl_isomerase-like_TIM-brl"/>
</dbReference>
<reference evidence="3" key="1">
    <citation type="journal article" date="2016" name="Front. Microbiol.">
        <title>Complete Genome Sequence of Clostridium estertheticum DSM 8809, a Microbe Identified in Spoiled Vacuum Packed Beef.</title>
        <authorList>
            <person name="Yu Z."/>
            <person name="Gunn L."/>
            <person name="Brennan E."/>
            <person name="Reid R."/>
            <person name="Wall P.G."/>
            <person name="Gaora O.P."/>
            <person name="Hurley D."/>
            <person name="Bolton D."/>
            <person name="Fanning S."/>
        </authorList>
    </citation>
    <scope>NUCLEOTIDE SEQUENCE [LARGE SCALE GENOMIC DNA]</scope>
    <source>
        <strain evidence="3">DSM 8809</strain>
    </source>
</reference>
<sequence>MYIGLLTGCLGGMPLKEKAKWASEHGFKALELSCWPRTNSRDYSGSEIDVANFTKSEAEEIKLYFKEYGLTISSIAYYDNNLDRDPKKRKSINNHFKKCVDAAMLLGVSSVGTFVGKNIDKSLEENFDEFEVVFKELVKYAEDKGIKVVIENCQMKGWQEKGVPGTISFTPELWREMFRRVPNKNFGLNYDPSHLHAMLIDYITPVKEFKNRIFHVHAKDAEVFEDKLKTYGVFDKQLNVCNEDFGYWRYRMPGLGDINWGKLINELKEIGYDGVVSIEHEDPLYEGSEGKVKEGLQLGIDYLEKLI</sequence>
<dbReference type="SUPFAM" id="SSF51658">
    <property type="entry name" value="Xylose isomerase-like"/>
    <property type="match status" value="1"/>
</dbReference>
<proteinExistence type="predicted"/>
<evidence type="ECO:0000313" key="3">
    <source>
        <dbReference type="Proteomes" id="UP000182569"/>
    </source>
</evidence>
<dbReference type="KEGG" id="ceu:A7L45_10350"/>
<dbReference type="PANTHER" id="PTHR12110:SF21">
    <property type="entry name" value="XYLOSE ISOMERASE-LIKE TIM BARREL DOMAIN-CONTAINING PROTEIN"/>
    <property type="match status" value="1"/>
</dbReference>
<dbReference type="OrthoDB" id="9779184at2"/>
<dbReference type="STRING" id="1552.A7L45_10350"/>
<evidence type="ECO:0000259" key="1">
    <source>
        <dbReference type="Pfam" id="PF01261"/>
    </source>
</evidence>
<dbReference type="AlphaFoldDB" id="A0A1J0GHR5"/>
<dbReference type="GeneID" id="83592839"/>
<dbReference type="PANTHER" id="PTHR12110">
    <property type="entry name" value="HYDROXYPYRUVATE ISOMERASE"/>
    <property type="match status" value="1"/>
</dbReference>
<dbReference type="RefSeq" id="WP_071612728.1">
    <property type="nucleotide sequence ID" value="NZ_CP015756.1"/>
</dbReference>
<organism evidence="2 3">
    <name type="scientific">Clostridium estertheticum subsp. estertheticum</name>
    <dbReference type="NCBI Taxonomy" id="1552"/>
    <lineage>
        <taxon>Bacteria</taxon>
        <taxon>Bacillati</taxon>
        <taxon>Bacillota</taxon>
        <taxon>Clostridia</taxon>
        <taxon>Eubacteriales</taxon>
        <taxon>Clostridiaceae</taxon>
        <taxon>Clostridium</taxon>
    </lineage>
</organism>
<accession>A0A1J0GHR5</accession>
<dbReference type="EMBL" id="CP015756">
    <property type="protein sequence ID" value="APC40438.1"/>
    <property type="molecule type" value="Genomic_DNA"/>
</dbReference>
<dbReference type="GO" id="GO:0016853">
    <property type="term" value="F:isomerase activity"/>
    <property type="evidence" value="ECO:0007669"/>
    <property type="project" value="UniProtKB-KW"/>
</dbReference>
<dbReference type="Gene3D" id="3.20.20.150">
    <property type="entry name" value="Divalent-metal-dependent TIM barrel enzymes"/>
    <property type="match status" value="1"/>
</dbReference>
<keyword evidence="2" id="KW-0413">Isomerase</keyword>
<dbReference type="Pfam" id="PF01261">
    <property type="entry name" value="AP_endonuc_2"/>
    <property type="match status" value="1"/>
</dbReference>
<feature type="domain" description="Xylose isomerase-like TIM barrel" evidence="1">
    <location>
        <begin position="20"/>
        <end position="297"/>
    </location>
</feature>
<dbReference type="InterPro" id="IPR050312">
    <property type="entry name" value="IolE/XylAMocC-like"/>
</dbReference>
<protein>
    <submittedName>
        <fullName evidence="2">Sugar phosphate isomerase</fullName>
    </submittedName>
</protein>
<dbReference type="InterPro" id="IPR036237">
    <property type="entry name" value="Xyl_isomerase-like_sf"/>
</dbReference>
<keyword evidence="3" id="KW-1185">Reference proteome</keyword>
<evidence type="ECO:0000313" key="2">
    <source>
        <dbReference type="EMBL" id="APC40438.1"/>
    </source>
</evidence>
<gene>
    <name evidence="2" type="ORF">A7L45_10350</name>
</gene>
<name>A0A1J0GHR5_9CLOT</name>